<organism evidence="3 4">
    <name type="scientific">Podospora fimiseda</name>
    <dbReference type="NCBI Taxonomy" id="252190"/>
    <lineage>
        <taxon>Eukaryota</taxon>
        <taxon>Fungi</taxon>
        <taxon>Dikarya</taxon>
        <taxon>Ascomycota</taxon>
        <taxon>Pezizomycotina</taxon>
        <taxon>Sordariomycetes</taxon>
        <taxon>Sordariomycetidae</taxon>
        <taxon>Sordariales</taxon>
        <taxon>Podosporaceae</taxon>
        <taxon>Podospora</taxon>
    </lineage>
</organism>
<feature type="compositionally biased region" description="Low complexity" evidence="1">
    <location>
        <begin position="40"/>
        <end position="55"/>
    </location>
</feature>
<proteinExistence type="predicted"/>
<sequence length="410" mass="46317">MSSPAHATIHDKDDQQHGEFDLDGSLSLDSAPQFPDSISTETPQNNENKNNNSKNPSDEELVPFGDGMLCARCYAMTGSPEGIRSLLDGRATPFRADQAPKGCLCCEFCTDVVELHQRIDSNYIPRFSLGQACEGSMLNGLSLHLLELEEVYDKLFKGYIRPVYAPLCVRAARELPELPRRILDVNSGVRLYEPDEHTRAEYVALSYCWGPNKQSLLTAKKNRLDHIVNGISHDKLPRTIADAIKVCRSLGIRYLWVDSLCIVQDDEFEKQVEIAKMADIYHNTTFAMIAACAEEVEVGFLQFYDRAKRSEYPRSIELPLYINKITSGSIELRENHNPLDWSHHEPLFSRAWAMQELLLLSRALVFCSQEVLFKCQKPDQTLTPILNTGTNFKVVKNIPAAFSSEEEDIL</sequence>
<dbReference type="Pfam" id="PF06985">
    <property type="entry name" value="HET"/>
    <property type="match status" value="1"/>
</dbReference>
<dbReference type="InterPro" id="IPR010730">
    <property type="entry name" value="HET"/>
</dbReference>
<reference evidence="3" key="2">
    <citation type="submission" date="2023-05" db="EMBL/GenBank/DDBJ databases">
        <authorList>
            <consortium name="Lawrence Berkeley National Laboratory"/>
            <person name="Steindorff A."/>
            <person name="Hensen N."/>
            <person name="Bonometti L."/>
            <person name="Westerberg I."/>
            <person name="Brannstrom I.O."/>
            <person name="Guillou S."/>
            <person name="Cros-Aarteil S."/>
            <person name="Calhoun S."/>
            <person name="Haridas S."/>
            <person name="Kuo A."/>
            <person name="Mondo S."/>
            <person name="Pangilinan J."/>
            <person name="Riley R."/>
            <person name="Labutti K."/>
            <person name="Andreopoulos B."/>
            <person name="Lipzen A."/>
            <person name="Chen C."/>
            <person name="Yanf M."/>
            <person name="Daum C."/>
            <person name="Ng V."/>
            <person name="Clum A."/>
            <person name="Ohm R."/>
            <person name="Martin F."/>
            <person name="Silar P."/>
            <person name="Natvig D."/>
            <person name="Lalanne C."/>
            <person name="Gautier V."/>
            <person name="Ament-Velasquez S.L."/>
            <person name="Kruys A."/>
            <person name="Hutchinson M.I."/>
            <person name="Powell A.J."/>
            <person name="Barry K."/>
            <person name="Miller A.N."/>
            <person name="Grigoriev I.V."/>
            <person name="Debuchy R."/>
            <person name="Gladieux P."/>
            <person name="Thoren M.H."/>
            <person name="Johannesson H."/>
        </authorList>
    </citation>
    <scope>NUCLEOTIDE SEQUENCE</scope>
    <source>
        <strain evidence="3">CBS 990.96</strain>
    </source>
</reference>
<evidence type="ECO:0000259" key="2">
    <source>
        <dbReference type="Pfam" id="PF06985"/>
    </source>
</evidence>
<evidence type="ECO:0000313" key="4">
    <source>
        <dbReference type="Proteomes" id="UP001301958"/>
    </source>
</evidence>
<name>A0AAN6YMD9_9PEZI</name>
<feature type="region of interest" description="Disordered" evidence="1">
    <location>
        <begin position="1"/>
        <end position="59"/>
    </location>
</feature>
<feature type="domain" description="Heterokaryon incompatibility" evidence="2">
    <location>
        <begin position="202"/>
        <end position="356"/>
    </location>
</feature>
<protein>
    <submittedName>
        <fullName evidence="3">Heterokaryon incompatibility protein-domain-containing protein</fullName>
    </submittedName>
</protein>
<accession>A0AAN6YMD9</accession>
<gene>
    <name evidence="3" type="ORF">QBC38DRAFT_505544</name>
</gene>
<dbReference type="PANTHER" id="PTHR33112">
    <property type="entry name" value="DOMAIN PROTEIN, PUTATIVE-RELATED"/>
    <property type="match status" value="1"/>
</dbReference>
<evidence type="ECO:0000256" key="1">
    <source>
        <dbReference type="SAM" id="MobiDB-lite"/>
    </source>
</evidence>
<dbReference type="AlphaFoldDB" id="A0AAN6YMD9"/>
<feature type="compositionally biased region" description="Basic and acidic residues" evidence="1">
    <location>
        <begin position="8"/>
        <end position="20"/>
    </location>
</feature>
<comment type="caution">
    <text evidence="3">The sequence shown here is derived from an EMBL/GenBank/DDBJ whole genome shotgun (WGS) entry which is preliminary data.</text>
</comment>
<dbReference type="PANTHER" id="PTHR33112:SF16">
    <property type="entry name" value="HETEROKARYON INCOMPATIBILITY DOMAIN-CONTAINING PROTEIN"/>
    <property type="match status" value="1"/>
</dbReference>
<dbReference type="EMBL" id="MU865672">
    <property type="protein sequence ID" value="KAK4220666.1"/>
    <property type="molecule type" value="Genomic_DNA"/>
</dbReference>
<dbReference type="Proteomes" id="UP001301958">
    <property type="component" value="Unassembled WGS sequence"/>
</dbReference>
<reference evidence="3" key="1">
    <citation type="journal article" date="2023" name="Mol. Phylogenet. Evol.">
        <title>Genome-scale phylogeny and comparative genomics of the fungal order Sordariales.</title>
        <authorList>
            <person name="Hensen N."/>
            <person name="Bonometti L."/>
            <person name="Westerberg I."/>
            <person name="Brannstrom I.O."/>
            <person name="Guillou S."/>
            <person name="Cros-Aarteil S."/>
            <person name="Calhoun S."/>
            <person name="Haridas S."/>
            <person name="Kuo A."/>
            <person name="Mondo S."/>
            <person name="Pangilinan J."/>
            <person name="Riley R."/>
            <person name="LaButti K."/>
            <person name="Andreopoulos B."/>
            <person name="Lipzen A."/>
            <person name="Chen C."/>
            <person name="Yan M."/>
            <person name="Daum C."/>
            <person name="Ng V."/>
            <person name="Clum A."/>
            <person name="Steindorff A."/>
            <person name="Ohm R.A."/>
            <person name="Martin F."/>
            <person name="Silar P."/>
            <person name="Natvig D.O."/>
            <person name="Lalanne C."/>
            <person name="Gautier V."/>
            <person name="Ament-Velasquez S.L."/>
            <person name="Kruys A."/>
            <person name="Hutchinson M.I."/>
            <person name="Powell A.J."/>
            <person name="Barry K."/>
            <person name="Miller A.N."/>
            <person name="Grigoriev I.V."/>
            <person name="Debuchy R."/>
            <person name="Gladieux P."/>
            <person name="Hiltunen Thoren M."/>
            <person name="Johannesson H."/>
        </authorList>
    </citation>
    <scope>NUCLEOTIDE SEQUENCE</scope>
    <source>
        <strain evidence="3">CBS 990.96</strain>
    </source>
</reference>
<keyword evidence="4" id="KW-1185">Reference proteome</keyword>
<evidence type="ECO:0000313" key="3">
    <source>
        <dbReference type="EMBL" id="KAK4220666.1"/>
    </source>
</evidence>